<dbReference type="InterPro" id="IPR029058">
    <property type="entry name" value="AB_hydrolase_fold"/>
</dbReference>
<dbReference type="RefSeq" id="WP_077349880.1">
    <property type="nucleotide sequence ID" value="NZ_CP019607.1"/>
</dbReference>
<dbReference type="STRING" id="399497.BW733_09300"/>
<evidence type="ECO:0000313" key="2">
    <source>
        <dbReference type="Proteomes" id="UP000188235"/>
    </source>
</evidence>
<dbReference type="SUPFAM" id="SSF53474">
    <property type="entry name" value="alpha/beta-Hydrolases"/>
    <property type="match status" value="1"/>
</dbReference>
<dbReference type="OrthoDB" id="9770427at2"/>
<gene>
    <name evidence="1" type="ORF">BW733_09300</name>
</gene>
<name>A0A1Q2CXV9_9ACTN</name>
<dbReference type="Gene3D" id="3.40.50.1820">
    <property type="entry name" value="alpha/beta hydrolase"/>
    <property type="match status" value="1"/>
</dbReference>
<dbReference type="AlphaFoldDB" id="A0A1Q2CXV9"/>
<dbReference type="Proteomes" id="UP000188235">
    <property type="component" value="Chromosome"/>
</dbReference>
<accession>A0A1Q2CXV9</accession>
<protein>
    <recommendedName>
        <fullName evidence="3">Alpha/beta hydrolase</fullName>
    </recommendedName>
</protein>
<reference evidence="1 2" key="1">
    <citation type="journal article" date="2008" name="Int. J. Syst. Evol. Microbiol.">
        <title>Tessaracoccus flavescens sp. nov., isolated from marine sediment.</title>
        <authorList>
            <person name="Lee D.W."/>
            <person name="Lee S.D."/>
        </authorList>
    </citation>
    <scope>NUCLEOTIDE SEQUENCE [LARGE SCALE GENOMIC DNA]</scope>
    <source>
        <strain evidence="1 2">SST-39T</strain>
    </source>
</reference>
<keyword evidence="2" id="KW-1185">Reference proteome</keyword>
<organism evidence="1 2">
    <name type="scientific">Tessaracoccus flavescens</name>
    <dbReference type="NCBI Taxonomy" id="399497"/>
    <lineage>
        <taxon>Bacteria</taxon>
        <taxon>Bacillati</taxon>
        <taxon>Actinomycetota</taxon>
        <taxon>Actinomycetes</taxon>
        <taxon>Propionibacteriales</taxon>
        <taxon>Propionibacteriaceae</taxon>
        <taxon>Tessaracoccus</taxon>
    </lineage>
</organism>
<sequence length="236" mass="25165">MGVTERLRQAIGGAADWLIGVRDVALAALPWTDAGNSDQVGSCADLPLVILPGILENPRYLRPLIAFLRAEGHPVTIVRSLGWNLSELGSSVDRAFAELAAADVQGAVILAHSKGGLIGKAMLLDPRSDSVLRGMIAVATPFNGSVLWKRAQASAAVKRSPLGLFHPEHVDLARLALEQGINDKIVSLAPRYDQVVPGGSRLEGAVNATLPVAGHFRSVRDRESWDVIHEHVDSFA</sequence>
<dbReference type="KEGG" id="tfa:BW733_09300"/>
<proteinExistence type="predicted"/>
<evidence type="ECO:0008006" key="3">
    <source>
        <dbReference type="Google" id="ProtNLM"/>
    </source>
</evidence>
<evidence type="ECO:0000313" key="1">
    <source>
        <dbReference type="EMBL" id="AQP50995.1"/>
    </source>
</evidence>
<dbReference type="EMBL" id="CP019607">
    <property type="protein sequence ID" value="AQP50995.1"/>
    <property type="molecule type" value="Genomic_DNA"/>
</dbReference>